<proteinExistence type="predicted"/>
<keyword evidence="1" id="KW-0496">Mitochondrion</keyword>
<dbReference type="EMBL" id="LKAM01000004">
    <property type="protein sequence ID" value="KUM49030.1"/>
    <property type="molecule type" value="Genomic_DNA"/>
</dbReference>
<evidence type="ECO:0000313" key="1">
    <source>
        <dbReference type="EMBL" id="KUM49030.1"/>
    </source>
</evidence>
<gene>
    <name evidence="1" type="ORF">ABT39_MTgene4367</name>
</gene>
<name>A0A101M113_PICGL</name>
<organism evidence="1">
    <name type="scientific">Picea glauca</name>
    <name type="common">White spruce</name>
    <name type="synonym">Pinus glauca</name>
    <dbReference type="NCBI Taxonomy" id="3330"/>
    <lineage>
        <taxon>Eukaryota</taxon>
        <taxon>Viridiplantae</taxon>
        <taxon>Streptophyta</taxon>
        <taxon>Embryophyta</taxon>
        <taxon>Tracheophyta</taxon>
        <taxon>Spermatophyta</taxon>
        <taxon>Pinopsida</taxon>
        <taxon>Pinidae</taxon>
        <taxon>Conifers I</taxon>
        <taxon>Pinales</taxon>
        <taxon>Pinaceae</taxon>
        <taxon>Picea</taxon>
    </lineage>
</organism>
<protein>
    <submittedName>
        <fullName evidence="1">Uncharacterized protein</fullName>
    </submittedName>
</protein>
<accession>A0A101M113</accession>
<reference evidence="1" key="1">
    <citation type="journal article" date="2015" name="Genome Biol. Evol.">
        <title>Organellar Genomes of White Spruce (Picea glauca): Assembly and Annotation.</title>
        <authorList>
            <person name="Jackman S.D."/>
            <person name="Warren R.L."/>
            <person name="Gibb E.A."/>
            <person name="Vandervalk B.P."/>
            <person name="Mohamadi H."/>
            <person name="Chu J."/>
            <person name="Raymond A."/>
            <person name="Pleasance S."/>
            <person name="Coope R."/>
            <person name="Wildung M.R."/>
            <person name="Ritland C.E."/>
            <person name="Bousquet J."/>
            <person name="Jones S.J."/>
            <person name="Bohlmann J."/>
            <person name="Birol I."/>
        </authorList>
    </citation>
    <scope>NUCLEOTIDE SEQUENCE [LARGE SCALE GENOMIC DNA]</scope>
    <source>
        <tissue evidence="1">Flushing bud</tissue>
    </source>
</reference>
<geneLocation type="mitochondrion" evidence="1"/>
<comment type="caution">
    <text evidence="1">The sequence shown here is derived from an EMBL/GenBank/DDBJ whole genome shotgun (WGS) entry which is preliminary data.</text>
</comment>
<sequence>MDYCSLDGGIQAGIMAGIHGLRVGLMPLWTDSGFFLFTTAPWKTLQTTIGRTLREHTQHILVVLLTYTALDRMDGMEALQHRAFIRRSTERAFMGVHNTCWRRRYGT</sequence>
<dbReference type="AlphaFoldDB" id="A0A101M113"/>